<feature type="transmembrane region" description="Helical" evidence="1">
    <location>
        <begin position="12"/>
        <end position="30"/>
    </location>
</feature>
<sequence length="110" mass="12105">MFSTPLKTRVKVAMSAGLLLTALSLLYIPYNVEITRGNSSTSHNIGYSFVWSNVDICTDLKGRYRYSLTRCKVSPAITQIFLTGSAIILGALAICALLEIFSRKQPSKLD</sequence>
<reference evidence="3" key="1">
    <citation type="journal article" date="2019" name="Int. J. Syst. Evol. Microbiol.">
        <title>The Global Catalogue of Microorganisms (GCM) 10K type strain sequencing project: providing services to taxonomists for standard genome sequencing and annotation.</title>
        <authorList>
            <consortium name="The Broad Institute Genomics Platform"/>
            <consortium name="The Broad Institute Genome Sequencing Center for Infectious Disease"/>
            <person name="Wu L."/>
            <person name="Ma J."/>
        </authorList>
    </citation>
    <scope>NUCLEOTIDE SEQUENCE [LARGE SCALE GENOMIC DNA]</scope>
    <source>
        <strain evidence="3">CGMCC 1.13574</strain>
    </source>
</reference>
<keyword evidence="1" id="KW-1133">Transmembrane helix</keyword>
<keyword evidence="1" id="KW-0812">Transmembrane</keyword>
<keyword evidence="3" id="KW-1185">Reference proteome</keyword>
<gene>
    <name evidence="2" type="ORF">ACFO3Q_04700</name>
</gene>
<dbReference type="Proteomes" id="UP001595892">
    <property type="component" value="Unassembled WGS sequence"/>
</dbReference>
<proteinExistence type="predicted"/>
<feature type="transmembrane region" description="Helical" evidence="1">
    <location>
        <begin position="76"/>
        <end position="101"/>
    </location>
</feature>
<keyword evidence="1" id="KW-0472">Membrane</keyword>
<evidence type="ECO:0000313" key="3">
    <source>
        <dbReference type="Proteomes" id="UP001595892"/>
    </source>
</evidence>
<accession>A0ABV9NIC6</accession>
<evidence type="ECO:0000313" key="2">
    <source>
        <dbReference type="EMBL" id="MFC4727470.1"/>
    </source>
</evidence>
<dbReference type="RefSeq" id="WP_377003478.1">
    <property type="nucleotide sequence ID" value="NZ_JBHSGG010000011.1"/>
</dbReference>
<dbReference type="EMBL" id="JBHSGG010000011">
    <property type="protein sequence ID" value="MFC4727470.1"/>
    <property type="molecule type" value="Genomic_DNA"/>
</dbReference>
<evidence type="ECO:0000256" key="1">
    <source>
        <dbReference type="SAM" id="Phobius"/>
    </source>
</evidence>
<protein>
    <submittedName>
        <fullName evidence="2">Uncharacterized protein</fullName>
    </submittedName>
</protein>
<name>A0ABV9NIC6_9GAMM</name>
<organism evidence="2 3">
    <name type="scientific">Coralloluteibacterium thermophilum</name>
    <dbReference type="NCBI Taxonomy" id="2707049"/>
    <lineage>
        <taxon>Bacteria</taxon>
        <taxon>Pseudomonadati</taxon>
        <taxon>Pseudomonadota</taxon>
        <taxon>Gammaproteobacteria</taxon>
        <taxon>Lysobacterales</taxon>
        <taxon>Lysobacteraceae</taxon>
        <taxon>Coralloluteibacterium</taxon>
    </lineage>
</organism>
<comment type="caution">
    <text evidence="2">The sequence shown here is derived from an EMBL/GenBank/DDBJ whole genome shotgun (WGS) entry which is preliminary data.</text>
</comment>